<evidence type="ECO:0000313" key="2">
    <source>
        <dbReference type="Proteomes" id="UP000061546"/>
    </source>
</evidence>
<dbReference type="EMBL" id="CP012559">
    <property type="protein sequence ID" value="ALB29951.1"/>
    <property type="molecule type" value="Genomic_DNA"/>
</dbReference>
<accession>A0A0K2LF73</accession>
<evidence type="ECO:0000313" key="1">
    <source>
        <dbReference type="EMBL" id="ALB29951.1"/>
    </source>
</evidence>
<protein>
    <submittedName>
        <fullName evidence="1">Uncharacterized protein</fullName>
    </submittedName>
</protein>
<reference evidence="1 2" key="1">
    <citation type="submission" date="2015-08" db="EMBL/GenBank/DDBJ databases">
        <title>Genomic sequence of Lactobacillus heilongjiangensis DSM 28069, isolated from Chinese traditional pickle.</title>
        <authorList>
            <person name="Jiang X."/>
            <person name="Zheng B."/>
            <person name="Cheng H."/>
        </authorList>
    </citation>
    <scope>NUCLEOTIDE SEQUENCE [LARGE SCALE GENOMIC DNA]</scope>
    <source>
        <strain evidence="1 2">DSM 28069</strain>
    </source>
</reference>
<gene>
    <name evidence="1" type="ORF">JP39_11600</name>
</gene>
<name>A0A0K2LF73_9LACO</name>
<proteinExistence type="predicted"/>
<dbReference type="Proteomes" id="UP000061546">
    <property type="component" value="Chromosome"/>
</dbReference>
<organism evidence="1 2">
    <name type="scientific">Companilactobacillus heilongjiangensis</name>
    <dbReference type="NCBI Taxonomy" id="1074467"/>
    <lineage>
        <taxon>Bacteria</taxon>
        <taxon>Bacillati</taxon>
        <taxon>Bacillota</taxon>
        <taxon>Bacilli</taxon>
        <taxon>Lactobacillales</taxon>
        <taxon>Lactobacillaceae</taxon>
        <taxon>Companilactobacillus</taxon>
    </lineage>
</organism>
<dbReference type="KEGG" id="lhi:JP39_11600"/>
<sequence length="80" mass="9300">MEELRVFIRSESGVIALAITPPDVLETFRFLESLQPRPETALWLGPCRATDEYSQLWKRQTNITKSKKKKLINLMTGFFL</sequence>
<keyword evidence="2" id="KW-1185">Reference proteome</keyword>
<dbReference type="AlphaFoldDB" id="A0A0K2LF73"/>